<keyword evidence="6 10" id="KW-0594">Phospholipid biosynthesis</keyword>
<keyword evidence="7 10" id="KW-1208">Phospholipid metabolism</keyword>
<dbReference type="Gene3D" id="3.40.718.10">
    <property type="entry name" value="Isopropylmalate Dehydrogenase"/>
    <property type="match status" value="1"/>
</dbReference>
<evidence type="ECO:0000256" key="9">
    <source>
        <dbReference type="ARBA" id="ARBA00046608"/>
    </source>
</evidence>
<dbReference type="HAMAP" id="MF_00019">
    <property type="entry name" value="PlsX"/>
    <property type="match status" value="1"/>
</dbReference>
<dbReference type="AlphaFoldDB" id="A0A9D1MHK4"/>
<keyword evidence="5 10" id="KW-0443">Lipid metabolism</keyword>
<keyword evidence="2 10" id="KW-0963">Cytoplasm</keyword>
<sequence>MMKVIVDAYGGDNAPKEIVIGALKALSEREGFSIILTGDKGKLTALIDELSDQVPEDRLEIFDAPDVITCDMPPVEAVRKMRNSSLVKGLNLLNTDPDAKAFVSAGSTGAVLTAATLLVKRKPGIVRAGLAPVLPTVKGGRVILIDCGANSECKPEMLLNFAELGADMAKKYLGIPEPKIGLLSNGTEDTKGTDLTREAFKLIKGTELNFVGNIEAREILSGDIDVVVSDGFSGNIALKACEGTALAFMTLLKDGIMGGGIRAKIGYLLLKPVLKQIKKTMDYNAYGGAVFAGLEKTVIKAHGSSKAKSIAAAVLQAVDLNAEG</sequence>
<evidence type="ECO:0000256" key="3">
    <source>
        <dbReference type="ARBA" id="ARBA00022516"/>
    </source>
</evidence>
<comment type="pathway">
    <text evidence="10">Lipid metabolism; phospholipid metabolism.</text>
</comment>
<dbReference type="Pfam" id="PF02504">
    <property type="entry name" value="FA_synthesis"/>
    <property type="match status" value="1"/>
</dbReference>
<evidence type="ECO:0000256" key="7">
    <source>
        <dbReference type="ARBA" id="ARBA00023264"/>
    </source>
</evidence>
<evidence type="ECO:0000313" key="11">
    <source>
        <dbReference type="EMBL" id="HIU60595.1"/>
    </source>
</evidence>
<evidence type="ECO:0000256" key="8">
    <source>
        <dbReference type="ARBA" id="ARBA00024069"/>
    </source>
</evidence>
<comment type="similarity">
    <text evidence="10">Belongs to the PlsX family.</text>
</comment>
<organism evidence="11 12">
    <name type="scientific">Candidatus Stercoripulliclostridium merdigallinarum</name>
    <dbReference type="NCBI Taxonomy" id="2840951"/>
    <lineage>
        <taxon>Bacteria</taxon>
        <taxon>Bacillati</taxon>
        <taxon>Bacillota</taxon>
        <taxon>Clostridia</taxon>
        <taxon>Eubacteriales</taxon>
        <taxon>Candidatus Stercoripulliclostridium</taxon>
    </lineage>
</organism>
<comment type="subcellular location">
    <subcellularLocation>
        <location evidence="10">Cytoplasm</location>
    </subcellularLocation>
    <text evidence="10">Associated with the membrane possibly through PlsY.</text>
</comment>
<dbReference type="InterPro" id="IPR012281">
    <property type="entry name" value="Phospholipid_synth_PlsX-like"/>
</dbReference>
<evidence type="ECO:0000313" key="12">
    <source>
        <dbReference type="Proteomes" id="UP000824094"/>
    </source>
</evidence>
<keyword evidence="4 10" id="KW-0808">Transferase</keyword>
<proteinExistence type="inferred from homology"/>
<evidence type="ECO:0000256" key="5">
    <source>
        <dbReference type="ARBA" id="ARBA00023098"/>
    </source>
</evidence>
<evidence type="ECO:0000256" key="4">
    <source>
        <dbReference type="ARBA" id="ARBA00022679"/>
    </source>
</evidence>
<dbReference type="PANTHER" id="PTHR30100">
    <property type="entry name" value="FATTY ACID/PHOSPHOLIPID SYNTHESIS PROTEIN PLSX"/>
    <property type="match status" value="1"/>
</dbReference>
<dbReference type="SUPFAM" id="SSF53659">
    <property type="entry name" value="Isocitrate/Isopropylmalate dehydrogenase-like"/>
    <property type="match status" value="1"/>
</dbReference>
<dbReference type="InterPro" id="IPR003664">
    <property type="entry name" value="FA_synthesis"/>
</dbReference>
<dbReference type="PIRSF" id="PIRSF002465">
    <property type="entry name" value="Phsphlp_syn_PlsX"/>
    <property type="match status" value="1"/>
</dbReference>
<dbReference type="GO" id="GO:0006633">
    <property type="term" value="P:fatty acid biosynthetic process"/>
    <property type="evidence" value="ECO:0007669"/>
    <property type="project" value="UniProtKB-UniRule"/>
</dbReference>
<dbReference type="PANTHER" id="PTHR30100:SF1">
    <property type="entry name" value="PHOSPHATE ACYLTRANSFERASE"/>
    <property type="match status" value="1"/>
</dbReference>
<comment type="caution">
    <text evidence="11">The sequence shown here is derived from an EMBL/GenBank/DDBJ whole genome shotgun (WGS) entry which is preliminary data.</text>
</comment>
<dbReference type="GO" id="GO:0008654">
    <property type="term" value="P:phospholipid biosynthetic process"/>
    <property type="evidence" value="ECO:0007669"/>
    <property type="project" value="UniProtKB-KW"/>
</dbReference>
<name>A0A9D1MHK4_9FIRM</name>
<reference evidence="11" key="1">
    <citation type="submission" date="2020-10" db="EMBL/GenBank/DDBJ databases">
        <authorList>
            <person name="Gilroy R."/>
        </authorList>
    </citation>
    <scope>NUCLEOTIDE SEQUENCE</scope>
    <source>
        <strain evidence="11">18911</strain>
    </source>
</reference>
<dbReference type="EC" id="2.3.1.274" evidence="8 10"/>
<dbReference type="Proteomes" id="UP000824094">
    <property type="component" value="Unassembled WGS sequence"/>
</dbReference>
<keyword evidence="3 10" id="KW-0444">Lipid biosynthesis</keyword>
<accession>A0A9D1MHK4</accession>
<evidence type="ECO:0000256" key="10">
    <source>
        <dbReference type="HAMAP-Rule" id="MF_00019"/>
    </source>
</evidence>
<comment type="function">
    <text evidence="10">Catalyzes the reversible formation of acyl-phosphate (acyl-PO(4)) from acyl-[acyl-carrier-protein] (acyl-ACP). This enzyme utilizes acyl-ACP as fatty acyl donor, but not acyl-CoA.</text>
</comment>
<dbReference type="EMBL" id="DVNF01000128">
    <property type="protein sequence ID" value="HIU60595.1"/>
    <property type="molecule type" value="Genomic_DNA"/>
</dbReference>
<evidence type="ECO:0000256" key="1">
    <source>
        <dbReference type="ARBA" id="ARBA00001232"/>
    </source>
</evidence>
<reference evidence="11" key="2">
    <citation type="journal article" date="2021" name="PeerJ">
        <title>Extensive microbial diversity within the chicken gut microbiome revealed by metagenomics and culture.</title>
        <authorList>
            <person name="Gilroy R."/>
            <person name="Ravi A."/>
            <person name="Getino M."/>
            <person name="Pursley I."/>
            <person name="Horton D.L."/>
            <person name="Alikhan N.F."/>
            <person name="Baker D."/>
            <person name="Gharbi K."/>
            <person name="Hall N."/>
            <person name="Watson M."/>
            <person name="Adriaenssens E.M."/>
            <person name="Foster-Nyarko E."/>
            <person name="Jarju S."/>
            <person name="Secka A."/>
            <person name="Antonio M."/>
            <person name="Oren A."/>
            <person name="Chaudhuri R.R."/>
            <person name="La Ragione R."/>
            <person name="Hildebrand F."/>
            <person name="Pallen M.J."/>
        </authorList>
    </citation>
    <scope>NUCLEOTIDE SEQUENCE</scope>
    <source>
        <strain evidence="11">18911</strain>
    </source>
</reference>
<gene>
    <name evidence="10 11" type="primary">plsX</name>
    <name evidence="11" type="ORF">IAB05_04330</name>
</gene>
<evidence type="ECO:0000256" key="2">
    <source>
        <dbReference type="ARBA" id="ARBA00022490"/>
    </source>
</evidence>
<comment type="subunit">
    <text evidence="9 10">Homodimer. Probably interacts with PlsY.</text>
</comment>
<dbReference type="GO" id="GO:0005737">
    <property type="term" value="C:cytoplasm"/>
    <property type="evidence" value="ECO:0007669"/>
    <property type="project" value="UniProtKB-SubCell"/>
</dbReference>
<comment type="catalytic activity">
    <reaction evidence="1 10">
        <text>a fatty acyl-[ACP] + phosphate = an acyl phosphate + holo-[ACP]</text>
        <dbReference type="Rhea" id="RHEA:42292"/>
        <dbReference type="Rhea" id="RHEA-COMP:9685"/>
        <dbReference type="Rhea" id="RHEA-COMP:14125"/>
        <dbReference type="ChEBI" id="CHEBI:43474"/>
        <dbReference type="ChEBI" id="CHEBI:59918"/>
        <dbReference type="ChEBI" id="CHEBI:64479"/>
        <dbReference type="ChEBI" id="CHEBI:138651"/>
        <dbReference type="EC" id="2.3.1.274"/>
    </reaction>
</comment>
<protein>
    <recommendedName>
        <fullName evidence="8 10">Phosphate acyltransferase</fullName>
        <ecNumber evidence="8 10">2.3.1.274</ecNumber>
    </recommendedName>
    <alternativeName>
        <fullName evidence="10">Acyl-ACP phosphotransacylase</fullName>
    </alternativeName>
    <alternativeName>
        <fullName evidence="10">Acyl-[acyl-carrier-protein]--phosphate acyltransferase</fullName>
    </alternativeName>
    <alternativeName>
        <fullName evidence="10">Phosphate-acyl-ACP acyltransferase</fullName>
    </alternativeName>
</protein>
<dbReference type="GO" id="GO:0043811">
    <property type="term" value="F:phosphate:acyl-[acyl carrier protein] acyltransferase activity"/>
    <property type="evidence" value="ECO:0007669"/>
    <property type="project" value="UniProtKB-UniRule"/>
</dbReference>
<keyword evidence="11" id="KW-0012">Acyltransferase</keyword>
<dbReference type="NCBIfam" id="TIGR00182">
    <property type="entry name" value="plsX"/>
    <property type="match status" value="1"/>
</dbReference>
<evidence type="ECO:0000256" key="6">
    <source>
        <dbReference type="ARBA" id="ARBA00023209"/>
    </source>
</evidence>